<dbReference type="PATRIC" id="fig|1365248.3.peg.2674"/>
<organism evidence="1 2">
    <name type="scientific">Pseudoalteromonas luteoviolacea CPMOR-1</name>
    <dbReference type="NCBI Taxonomy" id="1365248"/>
    <lineage>
        <taxon>Bacteria</taxon>
        <taxon>Pseudomonadati</taxon>
        <taxon>Pseudomonadota</taxon>
        <taxon>Gammaproteobacteria</taxon>
        <taxon>Alteromonadales</taxon>
        <taxon>Pseudoalteromonadaceae</taxon>
        <taxon>Pseudoalteromonas</taxon>
    </lineage>
</organism>
<accession>A0A167KI20</accession>
<protein>
    <submittedName>
        <fullName evidence="1">Uncharacterized protein</fullName>
    </submittedName>
</protein>
<evidence type="ECO:0000313" key="2">
    <source>
        <dbReference type="Proteomes" id="UP000076486"/>
    </source>
</evidence>
<comment type="caution">
    <text evidence="1">The sequence shown here is derived from an EMBL/GenBank/DDBJ whole genome shotgun (WGS) entry which is preliminary data.</text>
</comment>
<proteinExistence type="predicted"/>
<gene>
    <name evidence="1" type="ORF">N473_18100</name>
</gene>
<dbReference type="EMBL" id="AUYC01000030">
    <property type="protein sequence ID" value="KZN62827.1"/>
    <property type="molecule type" value="Genomic_DNA"/>
</dbReference>
<reference evidence="1 2" key="1">
    <citation type="submission" date="2013-07" db="EMBL/GenBank/DDBJ databases">
        <title>Comparative Genomic and Metabolomic Analysis of Twelve Strains of Pseudoalteromonas luteoviolacea.</title>
        <authorList>
            <person name="Vynne N.G."/>
            <person name="Mansson M."/>
            <person name="Gram L."/>
        </authorList>
    </citation>
    <scope>NUCLEOTIDE SEQUENCE [LARGE SCALE GENOMIC DNA]</scope>
    <source>
        <strain evidence="1 2">CPMOR-1</strain>
    </source>
</reference>
<dbReference type="AlphaFoldDB" id="A0A167KI20"/>
<sequence>MQFSKLKISHFFSLFIFGISEIFGTKVRDKLIAQQVGLIDIFLKFR</sequence>
<name>A0A167KI20_9GAMM</name>
<dbReference type="Proteomes" id="UP000076486">
    <property type="component" value="Unassembled WGS sequence"/>
</dbReference>
<evidence type="ECO:0000313" key="1">
    <source>
        <dbReference type="EMBL" id="KZN62827.1"/>
    </source>
</evidence>